<sequence>MSTPILQLCRLAQVQLQIFVVFAMVLTNVTISRKI</sequence>
<protein>
    <submittedName>
        <fullName evidence="2">Uncharacterized protein</fullName>
    </submittedName>
</protein>
<proteinExistence type="predicted"/>
<name>A0A8S5PUM5_9CAUD</name>
<evidence type="ECO:0000313" key="2">
    <source>
        <dbReference type="EMBL" id="DAE10203.1"/>
    </source>
</evidence>
<evidence type="ECO:0000256" key="1">
    <source>
        <dbReference type="SAM" id="Phobius"/>
    </source>
</evidence>
<keyword evidence="1" id="KW-0472">Membrane</keyword>
<reference evidence="2" key="1">
    <citation type="journal article" date="2021" name="Proc. Natl. Acad. Sci. U.S.A.">
        <title>A Catalog of Tens of Thousands of Viruses from Human Metagenomes Reveals Hidden Associations with Chronic Diseases.</title>
        <authorList>
            <person name="Tisza M.J."/>
            <person name="Buck C.B."/>
        </authorList>
    </citation>
    <scope>NUCLEOTIDE SEQUENCE</scope>
    <source>
        <strain evidence="2">CtzS633</strain>
    </source>
</reference>
<organism evidence="2">
    <name type="scientific">Myoviridae sp. ctzS633</name>
    <dbReference type="NCBI Taxonomy" id="2825212"/>
    <lineage>
        <taxon>Viruses</taxon>
        <taxon>Duplodnaviria</taxon>
        <taxon>Heunggongvirae</taxon>
        <taxon>Uroviricota</taxon>
        <taxon>Caudoviricetes</taxon>
    </lineage>
</organism>
<dbReference type="EMBL" id="BK015505">
    <property type="protein sequence ID" value="DAE10203.1"/>
    <property type="molecule type" value="Genomic_DNA"/>
</dbReference>
<feature type="transmembrane region" description="Helical" evidence="1">
    <location>
        <begin position="12"/>
        <end position="31"/>
    </location>
</feature>
<keyword evidence="1" id="KW-1133">Transmembrane helix</keyword>
<accession>A0A8S5PUM5</accession>
<keyword evidence="1" id="KW-0812">Transmembrane</keyword>